<keyword evidence="4" id="KW-0973">c-di-GMP</keyword>
<dbReference type="EC" id="3.1.4.52" evidence="2"/>
<feature type="domain" description="EAL" evidence="12">
    <location>
        <begin position="259"/>
        <end position="512"/>
    </location>
</feature>
<organism evidence="13 14">
    <name type="scientific">Oharaeibacter diazotrophicus</name>
    <dbReference type="NCBI Taxonomy" id="1920512"/>
    <lineage>
        <taxon>Bacteria</taxon>
        <taxon>Pseudomonadati</taxon>
        <taxon>Pseudomonadota</taxon>
        <taxon>Alphaproteobacteria</taxon>
        <taxon>Hyphomicrobiales</taxon>
        <taxon>Pleomorphomonadaceae</taxon>
        <taxon>Oharaeibacter</taxon>
    </lineage>
</organism>
<dbReference type="Proteomes" id="UP000294547">
    <property type="component" value="Unassembled WGS sequence"/>
</dbReference>
<proteinExistence type="predicted"/>
<feature type="region of interest" description="Disordered" evidence="10">
    <location>
        <begin position="516"/>
        <end position="535"/>
    </location>
</feature>
<comment type="subcellular location">
    <subcellularLocation>
        <location evidence="1">Cell membrane</location>
        <topology evidence="1">Multi-pass membrane protein</topology>
    </subcellularLocation>
</comment>
<keyword evidence="6" id="KW-0378">Hydrolase</keyword>
<comment type="caution">
    <text evidence="13">The sequence shown here is derived from an EMBL/GenBank/DDBJ whole genome shotgun (WGS) entry which is preliminary data.</text>
</comment>
<dbReference type="GO" id="GO:0005886">
    <property type="term" value="C:plasma membrane"/>
    <property type="evidence" value="ECO:0007669"/>
    <property type="project" value="UniProtKB-SubCell"/>
</dbReference>
<reference evidence="13 14" key="1">
    <citation type="submission" date="2019-03" db="EMBL/GenBank/DDBJ databases">
        <title>Genomic Encyclopedia of Type Strains, Phase IV (KMG-IV): sequencing the most valuable type-strain genomes for metagenomic binning, comparative biology and taxonomic classification.</title>
        <authorList>
            <person name="Goeker M."/>
        </authorList>
    </citation>
    <scope>NUCLEOTIDE SEQUENCE [LARGE SCALE GENOMIC DNA]</scope>
    <source>
        <strain evidence="13 14">DSM 102969</strain>
    </source>
</reference>
<sequence>MKRRLVQWGKTAIAAALMAGLPIMVSDYVLSRNGLAEGRVEAREMAERVLERAEAVIGEGLTLLAEARKRAVVDCGYDSRAAYGHLAFQASYVQQIGLIDEAGTLICGEPMGALAFPARLPAADPGDPSVMIGILKGNGDSQAVVTLRVDPRQRLVARFDRDVLDVAAGPSYFRDASRIEVFLEDGSVWLRTAGNWAPEKEPGAIVETATSHRYPIKVVASASAVAAEDTMAPLRAIVLVVATLSGIAVFAVNLWNNWRGQAGDAFTRAVENQEFVPYYQPVFDLFTGEIRGCEVLVRWRRENGTMVPPGQFLPYAEATGLIRDITRQLMAKTVEDCAAIYRRNPHLKLSINLTAMHFNDLEILDEIQDIYGDSGIAFDQLCFEVTEQHPLKDLNLSRAIIGRIQALGAAVALDDVGTGHGGLAYLQKLGVDIIKIDKMFIDHIGTDHSSQTIVDTLVELANQLGLGIIAEGVETQDQLEHLKRVGVATAQGYVFSPPVPAKAYLEMLEKGAPAARADTAAPTAAAPAPDRRDAA</sequence>
<dbReference type="SMART" id="SM00052">
    <property type="entry name" value="EAL"/>
    <property type="match status" value="1"/>
</dbReference>
<dbReference type="CDD" id="cd01948">
    <property type="entry name" value="EAL"/>
    <property type="match status" value="1"/>
</dbReference>
<comment type="catalytic activity">
    <reaction evidence="9">
        <text>3',3'-c-di-GMP + H2O = 5'-phosphoguanylyl(3'-&gt;5')guanosine + H(+)</text>
        <dbReference type="Rhea" id="RHEA:24902"/>
        <dbReference type="ChEBI" id="CHEBI:15377"/>
        <dbReference type="ChEBI" id="CHEBI:15378"/>
        <dbReference type="ChEBI" id="CHEBI:58754"/>
        <dbReference type="ChEBI" id="CHEBI:58805"/>
        <dbReference type="EC" id="3.1.4.52"/>
    </reaction>
</comment>
<evidence type="ECO:0000256" key="10">
    <source>
        <dbReference type="SAM" id="MobiDB-lite"/>
    </source>
</evidence>
<protein>
    <recommendedName>
        <fullName evidence="2">cyclic-guanylate-specific phosphodiesterase</fullName>
        <ecNumber evidence="2">3.1.4.52</ecNumber>
    </recommendedName>
</protein>
<dbReference type="AlphaFoldDB" id="A0A4R6RL68"/>
<dbReference type="PROSITE" id="PS50883">
    <property type="entry name" value="EAL"/>
    <property type="match status" value="1"/>
</dbReference>
<dbReference type="EMBL" id="SNXY01000006">
    <property type="protein sequence ID" value="TDP87401.1"/>
    <property type="molecule type" value="Genomic_DNA"/>
</dbReference>
<dbReference type="Gene3D" id="3.20.20.450">
    <property type="entry name" value="EAL domain"/>
    <property type="match status" value="1"/>
</dbReference>
<evidence type="ECO:0000313" key="14">
    <source>
        <dbReference type="Proteomes" id="UP000294547"/>
    </source>
</evidence>
<dbReference type="Pfam" id="PF12792">
    <property type="entry name" value="CSS-motif"/>
    <property type="match status" value="1"/>
</dbReference>
<accession>A0A4R6RL68</accession>
<dbReference type="PANTHER" id="PTHR33121">
    <property type="entry name" value="CYCLIC DI-GMP PHOSPHODIESTERASE PDEF"/>
    <property type="match status" value="1"/>
</dbReference>
<dbReference type="InterPro" id="IPR024744">
    <property type="entry name" value="CSS-motif_dom"/>
</dbReference>
<evidence type="ECO:0000256" key="7">
    <source>
        <dbReference type="ARBA" id="ARBA00022989"/>
    </source>
</evidence>
<dbReference type="InterPro" id="IPR050706">
    <property type="entry name" value="Cyclic-di-GMP_PDE-like"/>
</dbReference>
<name>A0A4R6RL68_9HYPH</name>
<keyword evidence="3" id="KW-1003">Cell membrane</keyword>
<evidence type="ECO:0000313" key="13">
    <source>
        <dbReference type="EMBL" id="TDP87401.1"/>
    </source>
</evidence>
<evidence type="ECO:0000256" key="8">
    <source>
        <dbReference type="ARBA" id="ARBA00023136"/>
    </source>
</evidence>
<dbReference type="PANTHER" id="PTHR33121:SF79">
    <property type="entry name" value="CYCLIC DI-GMP PHOSPHODIESTERASE PDED-RELATED"/>
    <property type="match status" value="1"/>
</dbReference>
<feature type="compositionally biased region" description="Low complexity" evidence="10">
    <location>
        <begin position="516"/>
        <end position="528"/>
    </location>
</feature>
<evidence type="ECO:0000256" key="3">
    <source>
        <dbReference type="ARBA" id="ARBA00022475"/>
    </source>
</evidence>
<evidence type="ECO:0000256" key="6">
    <source>
        <dbReference type="ARBA" id="ARBA00022801"/>
    </source>
</evidence>
<evidence type="ECO:0000259" key="12">
    <source>
        <dbReference type="PROSITE" id="PS50883"/>
    </source>
</evidence>
<keyword evidence="7 11" id="KW-1133">Transmembrane helix</keyword>
<keyword evidence="8 11" id="KW-0472">Membrane</keyword>
<dbReference type="InterPro" id="IPR035919">
    <property type="entry name" value="EAL_sf"/>
</dbReference>
<evidence type="ECO:0000256" key="9">
    <source>
        <dbReference type="ARBA" id="ARBA00034290"/>
    </source>
</evidence>
<evidence type="ECO:0000256" key="4">
    <source>
        <dbReference type="ARBA" id="ARBA00022636"/>
    </source>
</evidence>
<dbReference type="InterPro" id="IPR001633">
    <property type="entry name" value="EAL_dom"/>
</dbReference>
<keyword evidence="14" id="KW-1185">Reference proteome</keyword>
<keyword evidence="5 11" id="KW-0812">Transmembrane</keyword>
<gene>
    <name evidence="13" type="ORF">EDD54_1295</name>
</gene>
<evidence type="ECO:0000256" key="2">
    <source>
        <dbReference type="ARBA" id="ARBA00012282"/>
    </source>
</evidence>
<evidence type="ECO:0000256" key="11">
    <source>
        <dbReference type="SAM" id="Phobius"/>
    </source>
</evidence>
<feature type="transmembrane region" description="Helical" evidence="11">
    <location>
        <begin position="236"/>
        <end position="255"/>
    </location>
</feature>
<dbReference type="Pfam" id="PF00563">
    <property type="entry name" value="EAL"/>
    <property type="match status" value="1"/>
</dbReference>
<evidence type="ECO:0000256" key="5">
    <source>
        <dbReference type="ARBA" id="ARBA00022692"/>
    </source>
</evidence>
<dbReference type="GO" id="GO:0071111">
    <property type="term" value="F:cyclic-guanylate-specific phosphodiesterase activity"/>
    <property type="evidence" value="ECO:0007669"/>
    <property type="project" value="UniProtKB-EC"/>
</dbReference>
<evidence type="ECO:0000256" key="1">
    <source>
        <dbReference type="ARBA" id="ARBA00004651"/>
    </source>
</evidence>
<dbReference type="SUPFAM" id="SSF141868">
    <property type="entry name" value="EAL domain-like"/>
    <property type="match status" value="1"/>
</dbReference>